<dbReference type="Gene3D" id="3.40.50.620">
    <property type="entry name" value="HUPs"/>
    <property type="match status" value="1"/>
</dbReference>
<dbReference type="SUPFAM" id="SSF52374">
    <property type="entry name" value="Nucleotidylyl transferase"/>
    <property type="match status" value="1"/>
</dbReference>
<sequence>MFIEWMTGQMTKAVQDVVHETGAGPLSVPLRVKITPSPQREHGDFCCQAAMPLAKILRIAPLALAELIKAKLDAAGRMEGVLLKAETVAPGYINLFIDWFAWAGRGFDPPKKSATQAVVEHTSINPNKSAHVGHLRNACIGDTLVRMLRRNGTKVEVHNYIDDLGNQLADTVAGLLHTPLIGIYRRFGDYCWDLYAAVNREYASDPGLTDRRVQVLHELEKGDGNVAWVGALAAERIVREHVEEMERFGIDYDLLVWESRIVREGLWEQAFGLLRQSAGFLREDEGPLAGCWVLKRITGSVDETPKAVEHLADKVLVRSNGILTYTAKDIAYHLWKFGLLEGDFLYKPFRGELWTTAAEGEKQPRRRADLVVNVIDHRQQYPQHMVKEALTALGFEEQALRLKHVSYGVVSLSRDAATELGIDTADGRSSYPMSGRQGIGIKVNDLLARVEAVIEGGRADQQGLSSSCIAAAAIRYYLLRFHLQTEVVFDLRQATEISGNTGVYLLYAYARAVNVLNKADGIVDDIPVRLQTLEPAEHALLRQISCWPDVLYEACEALAPHQICAFAYELAAGFHTFYAECPILKAEAEVRELRLWLSARFRQTLGDALQVLGLPTPARL</sequence>
<accession>A0A4Y8PTN4</accession>
<dbReference type="Proteomes" id="UP000298246">
    <property type="component" value="Unassembled WGS sequence"/>
</dbReference>
<evidence type="ECO:0000259" key="11">
    <source>
        <dbReference type="SMART" id="SM01016"/>
    </source>
</evidence>
<dbReference type="SMART" id="SM01016">
    <property type="entry name" value="Arg_tRNA_synt_N"/>
    <property type="match status" value="1"/>
</dbReference>
<keyword evidence="3 9" id="KW-0436">Ligase</keyword>
<dbReference type="AlphaFoldDB" id="A0A4Y8PTN4"/>
<comment type="similarity">
    <text evidence="1 9">Belongs to the class-I aminoacyl-tRNA synthetase family.</text>
</comment>
<organism evidence="12 13">
    <name type="scientific">Paenibacillus athensensis</name>
    <dbReference type="NCBI Taxonomy" id="1967502"/>
    <lineage>
        <taxon>Bacteria</taxon>
        <taxon>Bacillati</taxon>
        <taxon>Bacillota</taxon>
        <taxon>Bacilli</taxon>
        <taxon>Bacillales</taxon>
        <taxon>Paenibacillaceae</taxon>
        <taxon>Paenibacillus</taxon>
    </lineage>
</organism>
<dbReference type="InterPro" id="IPR009080">
    <property type="entry name" value="tRNAsynth_Ia_anticodon-bd"/>
</dbReference>
<keyword evidence="4 9" id="KW-0547">Nucleotide-binding</keyword>
<dbReference type="Pfam" id="PF05746">
    <property type="entry name" value="DALR_1"/>
    <property type="match status" value="1"/>
</dbReference>
<protein>
    <recommendedName>
        <fullName evidence="2">arginine--tRNA ligase</fullName>
        <ecNumber evidence="2">6.1.1.19</ecNumber>
    </recommendedName>
</protein>
<evidence type="ECO:0000256" key="2">
    <source>
        <dbReference type="ARBA" id="ARBA00012837"/>
    </source>
</evidence>
<keyword evidence="13" id="KW-1185">Reference proteome</keyword>
<evidence type="ECO:0000256" key="9">
    <source>
        <dbReference type="RuleBase" id="RU363038"/>
    </source>
</evidence>
<dbReference type="GO" id="GO:0005524">
    <property type="term" value="F:ATP binding"/>
    <property type="evidence" value="ECO:0007669"/>
    <property type="project" value="UniProtKB-KW"/>
</dbReference>
<dbReference type="SUPFAM" id="SSF55190">
    <property type="entry name" value="Arginyl-tRNA synthetase (ArgRS), N-terminal 'additional' domain"/>
    <property type="match status" value="1"/>
</dbReference>
<evidence type="ECO:0000313" key="12">
    <source>
        <dbReference type="EMBL" id="TFE83853.1"/>
    </source>
</evidence>
<name>A0A4Y8PTN4_9BACL</name>
<dbReference type="Gene3D" id="3.30.1360.70">
    <property type="entry name" value="Arginyl tRNA synthetase N-terminal domain"/>
    <property type="match status" value="1"/>
</dbReference>
<evidence type="ECO:0000256" key="6">
    <source>
        <dbReference type="ARBA" id="ARBA00022917"/>
    </source>
</evidence>
<dbReference type="Pfam" id="PF00750">
    <property type="entry name" value="tRNA-synt_1d"/>
    <property type="match status" value="1"/>
</dbReference>
<keyword evidence="6 9" id="KW-0648">Protein biosynthesis</keyword>
<dbReference type="GO" id="GO:0005737">
    <property type="term" value="C:cytoplasm"/>
    <property type="evidence" value="ECO:0007669"/>
    <property type="project" value="InterPro"/>
</dbReference>
<gene>
    <name evidence="12" type="ORF">B5M42_21935</name>
</gene>
<dbReference type="RefSeq" id="WP_407946109.1">
    <property type="nucleotide sequence ID" value="NZ_MYFO02000002.1"/>
</dbReference>
<evidence type="ECO:0000256" key="8">
    <source>
        <dbReference type="ARBA" id="ARBA00049339"/>
    </source>
</evidence>
<dbReference type="InterPro" id="IPR005148">
    <property type="entry name" value="Arg-tRNA-synth_N"/>
</dbReference>
<evidence type="ECO:0000256" key="7">
    <source>
        <dbReference type="ARBA" id="ARBA00023146"/>
    </source>
</evidence>
<dbReference type="InterPro" id="IPR014729">
    <property type="entry name" value="Rossmann-like_a/b/a_fold"/>
</dbReference>
<feature type="domain" description="DALR anticodon binding" evidence="10">
    <location>
        <begin position="505"/>
        <end position="620"/>
    </location>
</feature>
<dbReference type="InterPro" id="IPR001278">
    <property type="entry name" value="Arg-tRNA-ligase"/>
</dbReference>
<dbReference type="InterPro" id="IPR036695">
    <property type="entry name" value="Arg-tRNA-synth_N_sf"/>
</dbReference>
<dbReference type="InterPro" id="IPR035684">
    <property type="entry name" value="ArgRS_core"/>
</dbReference>
<evidence type="ECO:0000259" key="10">
    <source>
        <dbReference type="SMART" id="SM00836"/>
    </source>
</evidence>
<evidence type="ECO:0000256" key="5">
    <source>
        <dbReference type="ARBA" id="ARBA00022840"/>
    </source>
</evidence>
<dbReference type="EMBL" id="MYFO01000042">
    <property type="protein sequence ID" value="TFE83853.1"/>
    <property type="molecule type" value="Genomic_DNA"/>
</dbReference>
<comment type="caution">
    <text evidence="12">The sequence shown here is derived from an EMBL/GenBank/DDBJ whole genome shotgun (WGS) entry which is preliminary data.</text>
</comment>
<dbReference type="SMART" id="SM00836">
    <property type="entry name" value="DALR_1"/>
    <property type="match status" value="1"/>
</dbReference>
<feature type="domain" description="Arginyl tRNA synthetase N-terminal" evidence="11">
    <location>
        <begin position="8"/>
        <end position="97"/>
    </location>
</feature>
<dbReference type="PRINTS" id="PR01038">
    <property type="entry name" value="TRNASYNTHARG"/>
</dbReference>
<evidence type="ECO:0000313" key="13">
    <source>
        <dbReference type="Proteomes" id="UP000298246"/>
    </source>
</evidence>
<dbReference type="InterPro" id="IPR008909">
    <property type="entry name" value="DALR_anticod-bd"/>
</dbReference>
<keyword evidence="7 9" id="KW-0030">Aminoacyl-tRNA synthetase</keyword>
<evidence type="ECO:0000256" key="1">
    <source>
        <dbReference type="ARBA" id="ARBA00005594"/>
    </source>
</evidence>
<reference evidence="12 13" key="1">
    <citation type="submission" date="2017-03" db="EMBL/GenBank/DDBJ databases">
        <title>Isolation of Levoglucosan Utilizing Bacteria.</title>
        <authorList>
            <person name="Arya A.S."/>
        </authorList>
    </citation>
    <scope>NUCLEOTIDE SEQUENCE [LARGE SCALE GENOMIC DNA]</scope>
    <source>
        <strain evidence="12 13">MEC069</strain>
    </source>
</reference>
<dbReference type="GO" id="GO:0004814">
    <property type="term" value="F:arginine-tRNA ligase activity"/>
    <property type="evidence" value="ECO:0007669"/>
    <property type="project" value="UniProtKB-EC"/>
</dbReference>
<dbReference type="EC" id="6.1.1.19" evidence="2"/>
<dbReference type="GO" id="GO:0006420">
    <property type="term" value="P:arginyl-tRNA aminoacylation"/>
    <property type="evidence" value="ECO:0007669"/>
    <property type="project" value="InterPro"/>
</dbReference>
<dbReference type="FunFam" id="1.10.730.10:FF:000006">
    <property type="entry name" value="Arginyl-tRNA synthetase 2, mitochondrial"/>
    <property type="match status" value="1"/>
</dbReference>
<dbReference type="SUPFAM" id="SSF47323">
    <property type="entry name" value="Anticodon-binding domain of a subclass of class I aminoacyl-tRNA synthetases"/>
    <property type="match status" value="1"/>
</dbReference>
<proteinExistence type="inferred from homology"/>
<evidence type="ECO:0000256" key="4">
    <source>
        <dbReference type="ARBA" id="ARBA00022741"/>
    </source>
</evidence>
<dbReference type="PANTHER" id="PTHR11956:SF5">
    <property type="entry name" value="ARGININE--TRNA LIGASE, CYTOPLASMIC"/>
    <property type="match status" value="1"/>
</dbReference>
<dbReference type="Pfam" id="PF03485">
    <property type="entry name" value="Arg_tRNA_synt_N"/>
    <property type="match status" value="1"/>
</dbReference>
<dbReference type="Gene3D" id="1.10.730.10">
    <property type="entry name" value="Isoleucyl-tRNA Synthetase, Domain 1"/>
    <property type="match status" value="1"/>
</dbReference>
<keyword evidence="5 9" id="KW-0067">ATP-binding</keyword>
<evidence type="ECO:0000256" key="3">
    <source>
        <dbReference type="ARBA" id="ARBA00022598"/>
    </source>
</evidence>
<dbReference type="PANTHER" id="PTHR11956">
    <property type="entry name" value="ARGINYL-TRNA SYNTHETASE"/>
    <property type="match status" value="1"/>
</dbReference>
<comment type="catalytic activity">
    <reaction evidence="8">
        <text>tRNA(Arg) + L-arginine + ATP = L-arginyl-tRNA(Arg) + AMP + diphosphate</text>
        <dbReference type="Rhea" id="RHEA:20301"/>
        <dbReference type="Rhea" id="RHEA-COMP:9658"/>
        <dbReference type="Rhea" id="RHEA-COMP:9673"/>
        <dbReference type="ChEBI" id="CHEBI:30616"/>
        <dbReference type="ChEBI" id="CHEBI:32682"/>
        <dbReference type="ChEBI" id="CHEBI:33019"/>
        <dbReference type="ChEBI" id="CHEBI:78442"/>
        <dbReference type="ChEBI" id="CHEBI:78513"/>
        <dbReference type="ChEBI" id="CHEBI:456215"/>
        <dbReference type="EC" id="6.1.1.19"/>
    </reaction>
</comment>